<evidence type="ECO:0000256" key="5">
    <source>
        <dbReference type="ARBA" id="ARBA00022989"/>
    </source>
</evidence>
<feature type="domain" description="CSC1/OSCA1-like N-terminal transmembrane" evidence="10">
    <location>
        <begin position="21"/>
        <end position="180"/>
    </location>
</feature>
<dbReference type="InterPro" id="IPR027815">
    <property type="entry name" value="CSC1/OSCA1-like_cyt"/>
</dbReference>
<organism evidence="12 13">
    <name type="scientific">Absidia repens</name>
    <dbReference type="NCBI Taxonomy" id="90262"/>
    <lineage>
        <taxon>Eukaryota</taxon>
        <taxon>Fungi</taxon>
        <taxon>Fungi incertae sedis</taxon>
        <taxon>Mucoromycota</taxon>
        <taxon>Mucoromycotina</taxon>
        <taxon>Mucoromycetes</taxon>
        <taxon>Mucorales</taxon>
        <taxon>Cunninghamellaceae</taxon>
        <taxon>Absidia</taxon>
    </lineage>
</organism>
<feature type="domain" description="CSC1/OSCA1-like cytosolic" evidence="11">
    <location>
        <begin position="205"/>
        <end position="400"/>
    </location>
</feature>
<evidence type="ECO:0000256" key="1">
    <source>
        <dbReference type="ARBA" id="ARBA00004141"/>
    </source>
</evidence>
<evidence type="ECO:0000256" key="4">
    <source>
        <dbReference type="ARBA" id="ARBA00022692"/>
    </source>
</evidence>
<dbReference type="PANTHER" id="PTHR13018">
    <property type="entry name" value="PROBABLE MEMBRANE PROTEIN DUF221-RELATED"/>
    <property type="match status" value="1"/>
</dbReference>
<feature type="compositionally biased region" description="Polar residues" evidence="7">
    <location>
        <begin position="826"/>
        <end position="840"/>
    </location>
</feature>
<evidence type="ECO:0000259" key="11">
    <source>
        <dbReference type="Pfam" id="PF14703"/>
    </source>
</evidence>
<dbReference type="Pfam" id="PF02714">
    <property type="entry name" value="RSN1_7TM"/>
    <property type="match status" value="1"/>
</dbReference>
<dbReference type="OrthoDB" id="2150324at2759"/>
<feature type="transmembrane region" description="Helical" evidence="8">
    <location>
        <begin position="106"/>
        <end position="125"/>
    </location>
</feature>
<proteinExistence type="inferred from homology"/>
<dbReference type="Pfam" id="PF14703">
    <property type="entry name" value="PHM7_cyt"/>
    <property type="match status" value="1"/>
</dbReference>
<keyword evidence="6 8" id="KW-0472">Membrane</keyword>
<evidence type="ECO:0000259" key="10">
    <source>
        <dbReference type="Pfam" id="PF13967"/>
    </source>
</evidence>
<evidence type="ECO:0000313" key="13">
    <source>
        <dbReference type="Proteomes" id="UP000193560"/>
    </source>
</evidence>
<dbReference type="EMBL" id="MCGE01000026">
    <property type="protein sequence ID" value="ORZ09882.1"/>
    <property type="molecule type" value="Genomic_DNA"/>
</dbReference>
<feature type="transmembrane region" description="Helical" evidence="8">
    <location>
        <begin position="20"/>
        <end position="42"/>
    </location>
</feature>
<dbReference type="Proteomes" id="UP000193560">
    <property type="component" value="Unassembled WGS sequence"/>
</dbReference>
<feature type="transmembrane region" description="Helical" evidence="8">
    <location>
        <begin position="577"/>
        <end position="598"/>
    </location>
</feature>
<evidence type="ECO:0000259" key="9">
    <source>
        <dbReference type="Pfam" id="PF02714"/>
    </source>
</evidence>
<feature type="compositionally biased region" description="Polar residues" evidence="7">
    <location>
        <begin position="987"/>
        <end position="996"/>
    </location>
</feature>
<feature type="compositionally biased region" description="Basic and acidic residues" evidence="7">
    <location>
        <begin position="271"/>
        <end position="283"/>
    </location>
</feature>
<evidence type="ECO:0008006" key="14">
    <source>
        <dbReference type="Google" id="ProtNLM"/>
    </source>
</evidence>
<protein>
    <recommendedName>
        <fullName evidence="14">DUF221-domain-containing protein</fullName>
    </recommendedName>
</protein>
<keyword evidence="3" id="KW-0813">Transport</keyword>
<name>A0A1X2I5J6_9FUNG</name>
<feature type="transmembrane region" description="Helical" evidence="8">
    <location>
        <begin position="643"/>
        <end position="665"/>
    </location>
</feature>
<feature type="domain" description="CSC1/OSCA1-like 7TM region" evidence="9">
    <location>
        <begin position="411"/>
        <end position="696"/>
    </location>
</feature>
<sequence length="1073" mass="122044">MPDGNFIKNDNVDITLTLTGLASQLGINVAIAIAVLMVFAILRPNNSLVYAPKYKYSNKTKKPPEIGPGLFAWFKIIKNTPDDVLLEKIGYDAVLFIAFIRMLRKLLMIMTFVGVLLLIPLNILANRFTGPWPLEITNVDILSFATINTAEDTSKINLLWYWVHCLGTWGFSLLIYFHLWVHYHKYVRFRQHYFASPEYQRSTHARTLIIFNVPSSLQSDKALGNWVQSMNLKYPVEQVSIGRRNNTLANYVQEHDDAVRKLEMLLSQHLNPDDYDGRNDSKTATEATTKKRPQVRLGGFLGCCGGRKVDAIDYYTERVRTLREQINDIRSNFATNKPTNYGWISFANVSWAHSTAKHLSSPAASHLLRLPERLLKGEPPHHQHPRVELAPQPKDILWNNLSLNEHVRRSKRIVVTVFYYAFVFFWFIPSSILSASSNVKDIMKLFPNGNVFVKEHKTFVALLTSWFTPLVMAIFFLILPKIMRLLSKHQGYMTTTSLDRQVFAKLYTFFMINNLLVFTVASTLMKLYSQIKSAAQGNEVLTAERFFATIGENLVLVAKNLSDVSTFWLSYVTLKGLGSIIDLAQIFVLVSITLRKLFTKPSPRQLQEMTRPTQFDYPVFYNLLIFFFTIGLIYSVISPLVLPFAMVYFMLATMVFKYLLMYVFVTGVETGGQIWRILFNRMLVSILLFQVVMIGVLKLKDADGPAYSCVPLPIFTALFKLYCLRRLDPHAYYYKADFVDDMSWFGQHALPAFATSISASSSFSSSLFSTATDTKTDSDASLQSTPSKRRLQQAIGQRFGDPAFFAELPIPMVHENVRHLLPGLYGTQSESQQKSITSKLTRQKSVRHLSMIQLPGQGMPFQSIKEDELENDDSTEGVKGYYKFDEDDDHDPEVDDLNNDNNSRNESLPQPTTSAPPSMPSRSESAPSYYTPLSTPPQSQLSPKRKSRLGTLLRDTSASFLSTGRSPKVDPYSATRPLMMGDEHLSYGNQTMPANDSTSTFHSTTASFHAHAHSPPPHEHHTFYHTRTTQQQQQQQRQQSPHGPSDVIEMAPFDQELPLHFDQGAQQQQQHRF</sequence>
<feature type="transmembrane region" description="Helical" evidence="8">
    <location>
        <begin position="506"/>
        <end position="525"/>
    </location>
</feature>
<feature type="compositionally biased region" description="Polar residues" evidence="7">
    <location>
        <begin position="954"/>
        <end position="965"/>
    </location>
</feature>
<evidence type="ECO:0000256" key="6">
    <source>
        <dbReference type="ARBA" id="ARBA00023136"/>
    </source>
</evidence>
<keyword evidence="13" id="KW-1185">Reference proteome</keyword>
<comment type="caution">
    <text evidence="12">The sequence shown here is derived from an EMBL/GenBank/DDBJ whole genome shotgun (WGS) entry which is preliminary data.</text>
</comment>
<dbReference type="AlphaFoldDB" id="A0A1X2I5J6"/>
<dbReference type="InterPro" id="IPR003864">
    <property type="entry name" value="CSC1/OSCA1-like_7TM"/>
</dbReference>
<keyword evidence="4 8" id="KW-0812">Transmembrane</keyword>
<feature type="compositionally biased region" description="Acidic residues" evidence="7">
    <location>
        <begin position="885"/>
        <end position="898"/>
    </location>
</feature>
<feature type="transmembrane region" description="Helical" evidence="8">
    <location>
        <begin position="619"/>
        <end position="637"/>
    </location>
</feature>
<feature type="region of interest" description="Disordered" evidence="7">
    <location>
        <begin position="825"/>
        <end position="844"/>
    </location>
</feature>
<feature type="compositionally biased region" description="Low complexity" evidence="7">
    <location>
        <begin position="1026"/>
        <end position="1039"/>
    </location>
</feature>
<evidence type="ECO:0000256" key="3">
    <source>
        <dbReference type="ARBA" id="ARBA00022448"/>
    </source>
</evidence>
<feature type="region of interest" description="Disordered" evidence="7">
    <location>
        <begin position="868"/>
        <end position="1073"/>
    </location>
</feature>
<keyword evidence="5 8" id="KW-1133">Transmembrane helix</keyword>
<dbReference type="PANTHER" id="PTHR13018:SF149">
    <property type="entry name" value="DOMAIN PROTEIN, PUTATIVE (AFU_ORTHOLOGUE AFUA_3G11660)-RELATED"/>
    <property type="match status" value="1"/>
</dbReference>
<evidence type="ECO:0000256" key="7">
    <source>
        <dbReference type="SAM" id="MobiDB-lite"/>
    </source>
</evidence>
<feature type="transmembrane region" description="Helical" evidence="8">
    <location>
        <begin position="677"/>
        <end position="699"/>
    </location>
</feature>
<evidence type="ECO:0000256" key="2">
    <source>
        <dbReference type="ARBA" id="ARBA00007779"/>
    </source>
</evidence>
<dbReference type="InterPro" id="IPR032880">
    <property type="entry name" value="CSC1/OSCA1-like_N"/>
</dbReference>
<feature type="transmembrane region" description="Helical" evidence="8">
    <location>
        <begin position="417"/>
        <end position="439"/>
    </location>
</feature>
<dbReference type="GO" id="GO:0005886">
    <property type="term" value="C:plasma membrane"/>
    <property type="evidence" value="ECO:0007669"/>
    <property type="project" value="TreeGrafter"/>
</dbReference>
<feature type="compositionally biased region" description="Polar residues" evidence="7">
    <location>
        <begin position="901"/>
        <end position="928"/>
    </location>
</feature>
<feature type="compositionally biased region" description="Low complexity" evidence="7">
    <location>
        <begin position="931"/>
        <end position="942"/>
    </location>
</feature>
<feature type="transmembrane region" description="Helical" evidence="8">
    <location>
        <begin position="459"/>
        <end position="479"/>
    </location>
</feature>
<evidence type="ECO:0000256" key="8">
    <source>
        <dbReference type="SAM" id="Phobius"/>
    </source>
</evidence>
<dbReference type="GO" id="GO:0005227">
    <property type="term" value="F:calcium-activated cation channel activity"/>
    <property type="evidence" value="ECO:0007669"/>
    <property type="project" value="InterPro"/>
</dbReference>
<gene>
    <name evidence="12" type="ORF">BCR42DRAFT_116808</name>
</gene>
<feature type="compositionally biased region" description="Low complexity" evidence="7">
    <location>
        <begin position="997"/>
        <end position="1009"/>
    </location>
</feature>
<comment type="subcellular location">
    <subcellularLocation>
        <location evidence="1">Membrane</location>
        <topology evidence="1">Multi-pass membrane protein</topology>
    </subcellularLocation>
</comment>
<dbReference type="InterPro" id="IPR045122">
    <property type="entry name" value="Csc1-like"/>
</dbReference>
<comment type="similarity">
    <text evidence="2">Belongs to the CSC1 (TC 1.A.17) family.</text>
</comment>
<accession>A0A1X2I5J6</accession>
<feature type="region of interest" description="Disordered" evidence="7">
    <location>
        <begin position="270"/>
        <end position="290"/>
    </location>
</feature>
<evidence type="ECO:0000313" key="12">
    <source>
        <dbReference type="EMBL" id="ORZ09882.1"/>
    </source>
</evidence>
<dbReference type="Pfam" id="PF13967">
    <property type="entry name" value="RSN1_TM"/>
    <property type="match status" value="1"/>
</dbReference>
<reference evidence="12 13" key="1">
    <citation type="submission" date="2016-07" db="EMBL/GenBank/DDBJ databases">
        <title>Pervasive Adenine N6-methylation of Active Genes in Fungi.</title>
        <authorList>
            <consortium name="DOE Joint Genome Institute"/>
            <person name="Mondo S.J."/>
            <person name="Dannebaum R.O."/>
            <person name="Kuo R.C."/>
            <person name="Labutti K."/>
            <person name="Haridas S."/>
            <person name="Kuo A."/>
            <person name="Salamov A."/>
            <person name="Ahrendt S.R."/>
            <person name="Lipzen A."/>
            <person name="Sullivan W."/>
            <person name="Andreopoulos W.B."/>
            <person name="Clum A."/>
            <person name="Lindquist E."/>
            <person name="Daum C."/>
            <person name="Ramamoorthy G.K."/>
            <person name="Gryganskyi A."/>
            <person name="Culley D."/>
            <person name="Magnuson J.K."/>
            <person name="James T.Y."/>
            <person name="O'Malley M.A."/>
            <person name="Stajich J.E."/>
            <person name="Spatafora J.W."/>
            <person name="Visel A."/>
            <person name="Grigoriev I.V."/>
        </authorList>
    </citation>
    <scope>NUCLEOTIDE SEQUENCE [LARGE SCALE GENOMIC DNA]</scope>
    <source>
        <strain evidence="12 13">NRRL 1336</strain>
    </source>
</reference>
<feature type="transmembrane region" description="Helical" evidence="8">
    <location>
        <begin position="159"/>
        <end position="181"/>
    </location>
</feature>